<keyword evidence="3" id="KW-0732">Signal</keyword>
<dbReference type="EMBL" id="JACMSC010000006">
    <property type="protein sequence ID" value="KAG6517747.1"/>
    <property type="molecule type" value="Genomic_DNA"/>
</dbReference>
<dbReference type="Gene3D" id="3.80.10.10">
    <property type="entry name" value="Ribonuclease Inhibitor"/>
    <property type="match status" value="2"/>
</dbReference>
<keyword evidence="5" id="KW-0472">Membrane</keyword>
<reference evidence="7 8" key="1">
    <citation type="submission" date="2020-08" db="EMBL/GenBank/DDBJ databases">
        <title>Plant Genome Project.</title>
        <authorList>
            <person name="Zhang R.-G."/>
        </authorList>
    </citation>
    <scope>NUCLEOTIDE SEQUENCE [LARGE SCALE GENOMIC DNA]</scope>
    <source>
        <tissue evidence="7">Rhizome</tissue>
    </source>
</reference>
<dbReference type="AlphaFoldDB" id="A0A8J5H9D2"/>
<evidence type="ECO:0000313" key="8">
    <source>
        <dbReference type="Proteomes" id="UP000734854"/>
    </source>
</evidence>
<gene>
    <name evidence="7" type="ORF">ZIOFF_021145</name>
</gene>
<accession>A0A8J5H9D2</accession>
<dbReference type="InterPro" id="IPR001611">
    <property type="entry name" value="Leu-rich_rpt"/>
</dbReference>
<dbReference type="InterPro" id="IPR013210">
    <property type="entry name" value="LRR_N_plant-typ"/>
</dbReference>
<protein>
    <recommendedName>
        <fullName evidence="6">Leucine-rich repeat-containing N-terminal plant-type domain-containing protein</fullName>
    </recommendedName>
</protein>
<sequence length="260" mass="28249">MPTLQSVCTLLISPPLEAPLDGSSGALSSGVLGPCCVLASRVCCREMQFGVNHVALRCVSKSDQRRRKKKVWPWLAGIQIDGNLILPQSMNSSWNSSDPSPCRWVGISCDRSGYITSIELPVLRFSGSVGKEIGLLRRLKKLNLASNDLSGFIPLELGNCTLLEHLKLSNNFLSGEIPVTLQNLEKLSNLTLYNNSLSGNIPSLLFQRPSLDIIYLNDNNLNGSIPSFNANACKVKLLQLGQNNLSGTLPNSIGNCNELQ</sequence>
<dbReference type="FunFam" id="3.80.10.10:FF:000400">
    <property type="entry name" value="Nuclear pore complex protein NUP107"/>
    <property type="match status" value="1"/>
</dbReference>
<evidence type="ECO:0000313" key="7">
    <source>
        <dbReference type="EMBL" id="KAG6517747.1"/>
    </source>
</evidence>
<name>A0A8J5H9D2_ZINOF</name>
<dbReference type="SUPFAM" id="SSF52058">
    <property type="entry name" value="L domain-like"/>
    <property type="match status" value="1"/>
</dbReference>
<organism evidence="7 8">
    <name type="scientific">Zingiber officinale</name>
    <name type="common">Ginger</name>
    <name type="synonym">Amomum zingiber</name>
    <dbReference type="NCBI Taxonomy" id="94328"/>
    <lineage>
        <taxon>Eukaryota</taxon>
        <taxon>Viridiplantae</taxon>
        <taxon>Streptophyta</taxon>
        <taxon>Embryophyta</taxon>
        <taxon>Tracheophyta</taxon>
        <taxon>Spermatophyta</taxon>
        <taxon>Magnoliopsida</taxon>
        <taxon>Liliopsida</taxon>
        <taxon>Zingiberales</taxon>
        <taxon>Zingiberaceae</taxon>
        <taxon>Zingiber</taxon>
    </lineage>
</organism>
<evidence type="ECO:0000256" key="1">
    <source>
        <dbReference type="ARBA" id="ARBA00004370"/>
    </source>
</evidence>
<dbReference type="Pfam" id="PF00560">
    <property type="entry name" value="LRR_1"/>
    <property type="match status" value="3"/>
</dbReference>
<dbReference type="InterPro" id="IPR032675">
    <property type="entry name" value="LRR_dom_sf"/>
</dbReference>
<keyword evidence="2" id="KW-0433">Leucine-rich repeat</keyword>
<feature type="domain" description="Leucine-rich repeat-containing N-terminal plant-type" evidence="6">
    <location>
        <begin position="91"/>
        <end position="110"/>
    </location>
</feature>
<proteinExistence type="predicted"/>
<keyword evidence="4" id="KW-0677">Repeat</keyword>
<evidence type="ECO:0000259" key="6">
    <source>
        <dbReference type="Pfam" id="PF08263"/>
    </source>
</evidence>
<keyword evidence="8" id="KW-1185">Reference proteome</keyword>
<dbReference type="Proteomes" id="UP000734854">
    <property type="component" value="Unassembled WGS sequence"/>
</dbReference>
<dbReference type="Pfam" id="PF08263">
    <property type="entry name" value="LRRNT_2"/>
    <property type="match status" value="1"/>
</dbReference>
<evidence type="ECO:0000256" key="3">
    <source>
        <dbReference type="ARBA" id="ARBA00022729"/>
    </source>
</evidence>
<evidence type="ECO:0000256" key="5">
    <source>
        <dbReference type="ARBA" id="ARBA00023136"/>
    </source>
</evidence>
<evidence type="ECO:0000256" key="4">
    <source>
        <dbReference type="ARBA" id="ARBA00022737"/>
    </source>
</evidence>
<comment type="subcellular location">
    <subcellularLocation>
        <location evidence="1">Membrane</location>
    </subcellularLocation>
</comment>
<dbReference type="GO" id="GO:0016020">
    <property type="term" value="C:membrane"/>
    <property type="evidence" value="ECO:0007669"/>
    <property type="project" value="UniProtKB-SubCell"/>
</dbReference>
<dbReference type="PANTHER" id="PTHR47988">
    <property type="entry name" value="SOMATIC EMBRYOGENESIS RECEPTOR KINASE 1"/>
    <property type="match status" value="1"/>
</dbReference>
<comment type="caution">
    <text evidence="7">The sequence shown here is derived from an EMBL/GenBank/DDBJ whole genome shotgun (WGS) entry which is preliminary data.</text>
</comment>
<evidence type="ECO:0000256" key="2">
    <source>
        <dbReference type="ARBA" id="ARBA00022614"/>
    </source>
</evidence>